<accession>A1R3B3</accession>
<organism evidence="2 3">
    <name type="scientific">Paenarthrobacter aurescens (strain TC1)</name>
    <dbReference type="NCBI Taxonomy" id="290340"/>
    <lineage>
        <taxon>Bacteria</taxon>
        <taxon>Bacillati</taxon>
        <taxon>Actinomycetota</taxon>
        <taxon>Actinomycetes</taxon>
        <taxon>Micrococcales</taxon>
        <taxon>Micrococcaceae</taxon>
        <taxon>Paenarthrobacter</taxon>
    </lineage>
</organism>
<feature type="domain" description="HTH arsR-type" evidence="1">
    <location>
        <begin position="118"/>
        <end position="147"/>
    </location>
</feature>
<gene>
    <name evidence="2" type="ordered locus">AAur_0935</name>
</gene>
<dbReference type="HOGENOM" id="CLU_072575_0_0_11"/>
<dbReference type="EMBL" id="CP000474">
    <property type="protein sequence ID" value="ABM07785.1"/>
    <property type="molecule type" value="Genomic_DNA"/>
</dbReference>
<evidence type="ECO:0000313" key="2">
    <source>
        <dbReference type="EMBL" id="ABM07785.1"/>
    </source>
</evidence>
<evidence type="ECO:0000259" key="1">
    <source>
        <dbReference type="Pfam" id="PF01022"/>
    </source>
</evidence>
<dbReference type="eggNOG" id="COG1846">
    <property type="taxonomic scope" value="Bacteria"/>
</dbReference>
<dbReference type="AlphaFoldDB" id="A1R3B3"/>
<dbReference type="Proteomes" id="UP000000637">
    <property type="component" value="Chromosome"/>
</dbReference>
<dbReference type="Pfam" id="PF01022">
    <property type="entry name" value="HTH_5"/>
    <property type="match status" value="1"/>
</dbReference>
<dbReference type="KEGG" id="aau:AAur_0935"/>
<dbReference type="Gene3D" id="1.10.10.10">
    <property type="entry name" value="Winged helix-like DNA-binding domain superfamily/Winged helix DNA-binding domain"/>
    <property type="match status" value="1"/>
</dbReference>
<proteinExistence type="predicted"/>
<dbReference type="STRING" id="290340.AAur_0935"/>
<protein>
    <recommendedName>
        <fullName evidence="1">HTH arsR-type domain-containing protein</fullName>
    </recommendedName>
</protein>
<dbReference type="InterPro" id="IPR001845">
    <property type="entry name" value="HTH_ArsR_DNA-bd_dom"/>
</dbReference>
<name>A1R3B3_PAEAT</name>
<sequence>MREADVRITGGNLDALSLTLPDSSVREVKVQLAATPPTPSKLRAILERETRTLIVTFRPTERLTEAALQDKVDLITIAPVSVIIGGVQRLEPRHKPEAVEKTHGRAPWGRWALLRALALADGPQTQQELAAAAGISQPAVNKHLKTLGAFVDRDQWGWHAHDVDAIITSLLASYPGPRGVTSYWYGLDSAAEQAKKAAEYATALGASPLVSGDAAADFYAPWRLPDSAVVYVHEAVDFTDAGFAPATPEEATLITTVPEDFTLWATASLVHHSDGIPLADPLITLRDVMAGDAVDIQEAADQLRKVIVARAAR</sequence>
<dbReference type="InterPro" id="IPR036390">
    <property type="entry name" value="WH_DNA-bd_sf"/>
</dbReference>
<keyword evidence="3" id="KW-1185">Reference proteome</keyword>
<dbReference type="GO" id="GO:0003700">
    <property type="term" value="F:DNA-binding transcription factor activity"/>
    <property type="evidence" value="ECO:0007669"/>
    <property type="project" value="InterPro"/>
</dbReference>
<dbReference type="InterPro" id="IPR036388">
    <property type="entry name" value="WH-like_DNA-bd_sf"/>
</dbReference>
<evidence type="ECO:0000313" key="3">
    <source>
        <dbReference type="Proteomes" id="UP000000637"/>
    </source>
</evidence>
<reference evidence="2 3" key="1">
    <citation type="journal article" date="2006" name="PLoS Genet.">
        <title>Secrets of soil survival revealed by the genome sequence of Arthrobacter aurescens TC1.</title>
        <authorList>
            <person name="Mongodin E.F."/>
            <person name="Shapir N."/>
            <person name="Daugherty S.C."/>
            <person name="DeBoy R.T."/>
            <person name="Emerson J.B."/>
            <person name="Shvartzbeyn A."/>
            <person name="Radune D."/>
            <person name="Vamathevan J."/>
            <person name="Riggs F."/>
            <person name="Grinberg V."/>
            <person name="Khouri H."/>
            <person name="Wackett L.P."/>
            <person name="Nelson K.E."/>
            <person name="Sadowsky M.J."/>
        </authorList>
    </citation>
    <scope>NUCLEOTIDE SEQUENCE [LARGE SCALE GENOMIC DNA]</scope>
    <source>
        <strain evidence="2 3">TC1</strain>
    </source>
</reference>
<dbReference type="SUPFAM" id="SSF46785">
    <property type="entry name" value="Winged helix' DNA-binding domain"/>
    <property type="match status" value="1"/>
</dbReference>